<dbReference type="Proteomes" id="UP000597338">
    <property type="component" value="Unassembled WGS sequence"/>
</dbReference>
<gene>
    <name evidence="1" type="ORF">GCM10011386_46850</name>
</gene>
<sequence>MILSLSTITGCSKDDDTPEQPKVEAIVSQFGWYRFNPTSDLKFYEARVDELLMENNDHELDVFPIDEVVSKETIANAEVLVYVSKVDLSAASYPRTFHRLLYTAGTKKISVTNKGGVLLLTASFNPYAEPYNEEYYFSVIILPKGYKLPGNLNLDNFDEVAAHFKIDKNFDLLS</sequence>
<evidence type="ECO:0000313" key="1">
    <source>
        <dbReference type="EMBL" id="GGC49199.1"/>
    </source>
</evidence>
<organism evidence="1 2">
    <name type="scientific">Parapedobacter defluvii</name>
    <dbReference type="NCBI Taxonomy" id="2045106"/>
    <lineage>
        <taxon>Bacteria</taxon>
        <taxon>Pseudomonadati</taxon>
        <taxon>Bacteroidota</taxon>
        <taxon>Sphingobacteriia</taxon>
        <taxon>Sphingobacteriales</taxon>
        <taxon>Sphingobacteriaceae</taxon>
        <taxon>Parapedobacter</taxon>
    </lineage>
</organism>
<name>A0ABQ1MYN2_9SPHI</name>
<dbReference type="EMBL" id="BMIK01000033">
    <property type="protein sequence ID" value="GGC49199.1"/>
    <property type="molecule type" value="Genomic_DNA"/>
</dbReference>
<protein>
    <recommendedName>
        <fullName evidence="3">Lipoprotein</fullName>
    </recommendedName>
</protein>
<evidence type="ECO:0000313" key="2">
    <source>
        <dbReference type="Proteomes" id="UP000597338"/>
    </source>
</evidence>
<evidence type="ECO:0008006" key="3">
    <source>
        <dbReference type="Google" id="ProtNLM"/>
    </source>
</evidence>
<accession>A0ABQ1MYN2</accession>
<keyword evidence="2" id="KW-1185">Reference proteome</keyword>
<reference evidence="2" key="1">
    <citation type="journal article" date="2019" name="Int. J. Syst. Evol. Microbiol.">
        <title>The Global Catalogue of Microorganisms (GCM) 10K type strain sequencing project: providing services to taxonomists for standard genome sequencing and annotation.</title>
        <authorList>
            <consortium name="The Broad Institute Genomics Platform"/>
            <consortium name="The Broad Institute Genome Sequencing Center for Infectious Disease"/>
            <person name="Wu L."/>
            <person name="Ma J."/>
        </authorList>
    </citation>
    <scope>NUCLEOTIDE SEQUENCE [LARGE SCALE GENOMIC DNA]</scope>
    <source>
        <strain evidence="2">CGMCC 1.15342</strain>
    </source>
</reference>
<comment type="caution">
    <text evidence="1">The sequence shown here is derived from an EMBL/GenBank/DDBJ whole genome shotgun (WGS) entry which is preliminary data.</text>
</comment>
<proteinExistence type="predicted"/>